<name>A0A2Z6ZTC0_9LAMI</name>
<proteinExistence type="predicted"/>
<accession>A0A2Z6ZTC0</accession>
<feature type="region of interest" description="Disordered" evidence="1">
    <location>
        <begin position="132"/>
        <end position="155"/>
    </location>
</feature>
<dbReference type="AlphaFoldDB" id="A0A2Z6ZTC0"/>
<dbReference type="Proteomes" id="UP000250235">
    <property type="component" value="Unassembled WGS sequence"/>
</dbReference>
<feature type="region of interest" description="Disordered" evidence="1">
    <location>
        <begin position="1"/>
        <end position="27"/>
    </location>
</feature>
<gene>
    <name evidence="2" type="ORF">F511_46544</name>
</gene>
<organism evidence="2 3">
    <name type="scientific">Dorcoceras hygrometricum</name>
    <dbReference type="NCBI Taxonomy" id="472368"/>
    <lineage>
        <taxon>Eukaryota</taxon>
        <taxon>Viridiplantae</taxon>
        <taxon>Streptophyta</taxon>
        <taxon>Embryophyta</taxon>
        <taxon>Tracheophyta</taxon>
        <taxon>Spermatophyta</taxon>
        <taxon>Magnoliopsida</taxon>
        <taxon>eudicotyledons</taxon>
        <taxon>Gunneridae</taxon>
        <taxon>Pentapetalae</taxon>
        <taxon>asterids</taxon>
        <taxon>lamiids</taxon>
        <taxon>Lamiales</taxon>
        <taxon>Gesneriaceae</taxon>
        <taxon>Didymocarpoideae</taxon>
        <taxon>Trichosporeae</taxon>
        <taxon>Loxocarpinae</taxon>
        <taxon>Dorcoceras</taxon>
    </lineage>
</organism>
<sequence>MTSPEWRPADGRRHKKSRRQKGARAAATRAALHVRACAIFGALWSANDQPVSPRFQPSSQHRPATITHGAASHRRYSSEAALNSSGRNARPARMHRATVARPARDQRATSSCPSRGQRVMVSRTMRDVVRRGAHGMREEEHRRGRRWRGCKSIEF</sequence>
<evidence type="ECO:0000256" key="1">
    <source>
        <dbReference type="SAM" id="MobiDB-lite"/>
    </source>
</evidence>
<evidence type="ECO:0000313" key="2">
    <source>
        <dbReference type="EMBL" id="KZT76432.1"/>
    </source>
</evidence>
<feature type="region of interest" description="Disordered" evidence="1">
    <location>
        <begin position="48"/>
        <end position="118"/>
    </location>
</feature>
<feature type="compositionally biased region" description="Polar residues" evidence="1">
    <location>
        <begin position="48"/>
        <end position="62"/>
    </location>
</feature>
<reference evidence="2 3" key="1">
    <citation type="journal article" date="2015" name="Proc. Natl. Acad. Sci. U.S.A.">
        <title>The resurrection genome of Boea hygrometrica: A blueprint for survival of dehydration.</title>
        <authorList>
            <person name="Xiao L."/>
            <person name="Yang G."/>
            <person name="Zhang L."/>
            <person name="Yang X."/>
            <person name="Zhao S."/>
            <person name="Ji Z."/>
            <person name="Zhou Q."/>
            <person name="Hu M."/>
            <person name="Wang Y."/>
            <person name="Chen M."/>
            <person name="Xu Y."/>
            <person name="Jin H."/>
            <person name="Xiao X."/>
            <person name="Hu G."/>
            <person name="Bao F."/>
            <person name="Hu Y."/>
            <person name="Wan P."/>
            <person name="Li L."/>
            <person name="Deng X."/>
            <person name="Kuang T."/>
            <person name="Xiang C."/>
            <person name="Zhu J.K."/>
            <person name="Oliver M.J."/>
            <person name="He Y."/>
        </authorList>
    </citation>
    <scope>NUCLEOTIDE SEQUENCE [LARGE SCALE GENOMIC DNA]</scope>
    <source>
        <strain evidence="3">cv. XS01</strain>
    </source>
</reference>
<evidence type="ECO:0000313" key="3">
    <source>
        <dbReference type="Proteomes" id="UP000250235"/>
    </source>
</evidence>
<protein>
    <submittedName>
        <fullName evidence="2">Uncharacterized protein</fullName>
    </submittedName>
</protein>
<dbReference type="EMBL" id="KV121849">
    <property type="protein sequence ID" value="KZT76432.1"/>
    <property type="molecule type" value="Genomic_DNA"/>
</dbReference>
<feature type="compositionally biased region" description="Basic residues" evidence="1">
    <location>
        <begin position="12"/>
        <end position="22"/>
    </location>
</feature>
<feature type="compositionally biased region" description="Basic and acidic residues" evidence="1">
    <location>
        <begin position="132"/>
        <end position="142"/>
    </location>
</feature>
<keyword evidence="3" id="KW-1185">Reference proteome</keyword>